<organism evidence="3 4">
    <name type="scientific">Mariniblastus fucicola</name>
    <dbReference type="NCBI Taxonomy" id="980251"/>
    <lineage>
        <taxon>Bacteria</taxon>
        <taxon>Pseudomonadati</taxon>
        <taxon>Planctomycetota</taxon>
        <taxon>Planctomycetia</taxon>
        <taxon>Pirellulales</taxon>
        <taxon>Pirellulaceae</taxon>
        <taxon>Mariniblastus</taxon>
    </lineage>
</organism>
<dbReference type="NCBIfam" id="TIGR02595">
    <property type="entry name" value="PEP_CTERM"/>
    <property type="match status" value="1"/>
</dbReference>
<dbReference type="AlphaFoldDB" id="A0A5B9PBX3"/>
<dbReference type="InterPro" id="IPR013424">
    <property type="entry name" value="Ice-binding_C"/>
</dbReference>
<feature type="chain" id="PRO_5023038771" description="Ice-binding protein C-terminal domain-containing protein" evidence="1">
    <location>
        <begin position="24"/>
        <end position="237"/>
    </location>
</feature>
<name>A0A5B9PBX3_9BACT</name>
<evidence type="ECO:0000313" key="3">
    <source>
        <dbReference type="EMBL" id="QEG22550.1"/>
    </source>
</evidence>
<evidence type="ECO:0000256" key="1">
    <source>
        <dbReference type="SAM" id="SignalP"/>
    </source>
</evidence>
<dbReference type="Proteomes" id="UP000322214">
    <property type="component" value="Chromosome"/>
</dbReference>
<evidence type="ECO:0000259" key="2">
    <source>
        <dbReference type="Pfam" id="PF07589"/>
    </source>
</evidence>
<sequence precursor="true">MKFNLVRLSAIALLLCFSAQVNAETLTSVFSAQVEEDEIDAFSGDVDQAFFNVQGDDDQFTVYSFADFDTAGIGAVSDIAGLSMDLAQSNAAFSADGALEFFLATDTRVVDLNDTARYITDGDNVGSEVVGSAFGTLYSLGSGTYTVTNTADVDTFNFTLDSAGKAFAISQINSGGLLRIIATPGDLGVQATYSGAGSILDPVAPPVLNFTTTAVPEPSSAAVLGLIAFAGFCRRRR</sequence>
<accession>A0A5B9PBX3</accession>
<dbReference type="RefSeq" id="WP_075086437.1">
    <property type="nucleotide sequence ID" value="NZ_CP042912.1"/>
</dbReference>
<proteinExistence type="predicted"/>
<protein>
    <recommendedName>
        <fullName evidence="2">Ice-binding protein C-terminal domain-containing protein</fullName>
    </recommendedName>
</protein>
<feature type="signal peptide" evidence="1">
    <location>
        <begin position="1"/>
        <end position="23"/>
    </location>
</feature>
<evidence type="ECO:0000313" key="4">
    <source>
        <dbReference type="Proteomes" id="UP000322214"/>
    </source>
</evidence>
<dbReference type="EMBL" id="CP042912">
    <property type="protein sequence ID" value="QEG22550.1"/>
    <property type="molecule type" value="Genomic_DNA"/>
</dbReference>
<gene>
    <name evidence="3" type="ORF">MFFC18_24330</name>
</gene>
<dbReference type="KEGG" id="mff:MFFC18_24330"/>
<dbReference type="Pfam" id="PF07589">
    <property type="entry name" value="PEP-CTERM"/>
    <property type="match status" value="1"/>
</dbReference>
<reference evidence="3 4" key="1">
    <citation type="submission" date="2019-08" db="EMBL/GenBank/DDBJ databases">
        <title>Deep-cultivation of Planctomycetes and their phenomic and genomic characterization uncovers novel biology.</title>
        <authorList>
            <person name="Wiegand S."/>
            <person name="Jogler M."/>
            <person name="Boedeker C."/>
            <person name="Pinto D."/>
            <person name="Vollmers J."/>
            <person name="Rivas-Marin E."/>
            <person name="Kohn T."/>
            <person name="Peeters S.H."/>
            <person name="Heuer A."/>
            <person name="Rast P."/>
            <person name="Oberbeckmann S."/>
            <person name="Bunk B."/>
            <person name="Jeske O."/>
            <person name="Meyerdierks A."/>
            <person name="Storesund J.E."/>
            <person name="Kallscheuer N."/>
            <person name="Luecker S."/>
            <person name="Lage O.M."/>
            <person name="Pohl T."/>
            <person name="Merkel B.J."/>
            <person name="Hornburger P."/>
            <person name="Mueller R.-W."/>
            <person name="Bruemmer F."/>
            <person name="Labrenz M."/>
            <person name="Spormann A.M."/>
            <person name="Op den Camp H."/>
            <person name="Overmann J."/>
            <person name="Amann R."/>
            <person name="Jetten M.S.M."/>
            <person name="Mascher T."/>
            <person name="Medema M.H."/>
            <person name="Devos D.P."/>
            <person name="Kaster A.-K."/>
            <person name="Ovreas L."/>
            <person name="Rohde M."/>
            <person name="Galperin M.Y."/>
            <person name="Jogler C."/>
        </authorList>
    </citation>
    <scope>NUCLEOTIDE SEQUENCE [LARGE SCALE GENOMIC DNA]</scope>
    <source>
        <strain evidence="3 4">FC18</strain>
    </source>
</reference>
<keyword evidence="1" id="KW-0732">Signal</keyword>
<keyword evidence="4" id="KW-1185">Reference proteome</keyword>
<dbReference type="STRING" id="980251.GCA_001642875_04762"/>
<feature type="domain" description="Ice-binding protein C-terminal" evidence="2">
    <location>
        <begin position="214"/>
        <end position="237"/>
    </location>
</feature>